<dbReference type="EMBL" id="LUTY01003164">
    <property type="protein sequence ID" value="OAD18617.1"/>
    <property type="molecule type" value="Genomic_DNA"/>
</dbReference>
<dbReference type="InterPro" id="IPR028250">
    <property type="entry name" value="DsbDN"/>
</dbReference>
<dbReference type="Gene3D" id="3.40.30.10">
    <property type="entry name" value="Glutaredoxin"/>
    <property type="match status" value="1"/>
</dbReference>
<dbReference type="InterPro" id="IPR012336">
    <property type="entry name" value="Thioredoxin-like_fold"/>
</dbReference>
<dbReference type="PANTHER" id="PTHR32234:SF0">
    <property type="entry name" value="THIOL:DISULFIDE INTERCHANGE PROTEIN DSBD"/>
    <property type="match status" value="1"/>
</dbReference>
<dbReference type="SUPFAM" id="SSF74863">
    <property type="entry name" value="Thiol:disulfide interchange protein DsbD, N-terminal domain (DsbD-alpha)"/>
    <property type="match status" value="1"/>
</dbReference>
<dbReference type="GO" id="GO:0005886">
    <property type="term" value="C:plasma membrane"/>
    <property type="evidence" value="ECO:0007669"/>
    <property type="project" value="UniProtKB-SubCell"/>
</dbReference>
<dbReference type="InterPro" id="IPR036929">
    <property type="entry name" value="DsbDN_sf"/>
</dbReference>
<feature type="transmembrane region" description="Helical" evidence="7">
    <location>
        <begin position="129"/>
        <end position="153"/>
    </location>
</feature>
<evidence type="ECO:0000313" key="9">
    <source>
        <dbReference type="EMBL" id="OAD18617.1"/>
    </source>
</evidence>
<evidence type="ECO:0000256" key="2">
    <source>
        <dbReference type="ARBA" id="ARBA00022475"/>
    </source>
</evidence>
<feature type="transmembrane region" description="Helical" evidence="7">
    <location>
        <begin position="206"/>
        <end position="239"/>
    </location>
</feature>
<proteinExistence type="predicted"/>
<evidence type="ECO:0000256" key="5">
    <source>
        <dbReference type="ARBA" id="ARBA00022989"/>
    </source>
</evidence>
<dbReference type="AlphaFoldDB" id="A0A176RSC3"/>
<feature type="domain" description="Thioredoxin" evidence="8">
    <location>
        <begin position="380"/>
        <end position="504"/>
    </location>
</feature>
<accession>A0A176RSC3</accession>
<dbReference type="InterPro" id="IPR013766">
    <property type="entry name" value="Thioredoxin_domain"/>
</dbReference>
<reference evidence="9 10" key="1">
    <citation type="submission" date="2016-05" db="EMBL/GenBank/DDBJ databases">
        <title>Single-cell genome of chain-forming Candidatus Thiomargarita nelsonii and comparison to other large sulfur-oxidizing bacteria.</title>
        <authorList>
            <person name="Winkel M."/>
            <person name="Salman V."/>
            <person name="Woyke T."/>
            <person name="Schulz-Vogt H."/>
            <person name="Richter M."/>
            <person name="Flood B."/>
            <person name="Bailey J."/>
            <person name="Amann R."/>
            <person name="Mussmann M."/>
        </authorList>
    </citation>
    <scope>NUCLEOTIDE SEQUENCE [LARGE SCALE GENOMIC DNA]</scope>
    <source>
        <strain evidence="9 10">THI036</strain>
    </source>
</reference>
<keyword evidence="5 7" id="KW-1133">Transmembrane helix</keyword>
<name>A0A176RSC3_9GAMM</name>
<dbReference type="GO" id="GO:0045454">
    <property type="term" value="P:cell redox homeostasis"/>
    <property type="evidence" value="ECO:0007669"/>
    <property type="project" value="TreeGrafter"/>
</dbReference>
<keyword evidence="3 7" id="KW-0812">Transmembrane</keyword>
<dbReference type="PROSITE" id="PS51352">
    <property type="entry name" value="THIOREDOXIN_2"/>
    <property type="match status" value="1"/>
</dbReference>
<feature type="transmembrane region" description="Helical" evidence="7">
    <location>
        <begin position="245"/>
        <end position="273"/>
    </location>
</feature>
<protein>
    <submittedName>
        <fullName evidence="9">Thiol:disulfide interchange protein DsbD</fullName>
    </submittedName>
</protein>
<organism evidence="9 10">
    <name type="scientific">Candidatus Thiomargarita nelsonii</name>
    <dbReference type="NCBI Taxonomy" id="1003181"/>
    <lineage>
        <taxon>Bacteria</taxon>
        <taxon>Pseudomonadati</taxon>
        <taxon>Pseudomonadota</taxon>
        <taxon>Gammaproteobacteria</taxon>
        <taxon>Thiotrichales</taxon>
        <taxon>Thiotrichaceae</taxon>
        <taxon>Thiomargarita</taxon>
    </lineage>
</organism>
<keyword evidence="2" id="KW-1003">Cell membrane</keyword>
<evidence type="ECO:0000313" key="10">
    <source>
        <dbReference type="Proteomes" id="UP000076962"/>
    </source>
</evidence>
<dbReference type="PATRIC" id="fig|1003181.4.peg.7630"/>
<dbReference type="Gene3D" id="2.60.40.1250">
    <property type="entry name" value="Thiol:disulfide interchange protein DsbD, N-terminal domain"/>
    <property type="match status" value="1"/>
</dbReference>
<evidence type="ECO:0000256" key="6">
    <source>
        <dbReference type="ARBA" id="ARBA00023136"/>
    </source>
</evidence>
<feature type="transmembrane region" description="Helical" evidence="7">
    <location>
        <begin position="85"/>
        <end position="117"/>
    </location>
</feature>
<feature type="transmembrane region" description="Helical" evidence="7">
    <location>
        <begin position="285"/>
        <end position="303"/>
    </location>
</feature>
<evidence type="ECO:0000256" key="7">
    <source>
        <dbReference type="SAM" id="Phobius"/>
    </source>
</evidence>
<dbReference type="InterPro" id="IPR036249">
    <property type="entry name" value="Thioredoxin-like_sf"/>
</dbReference>
<evidence type="ECO:0000256" key="1">
    <source>
        <dbReference type="ARBA" id="ARBA00004651"/>
    </source>
</evidence>
<dbReference type="InterPro" id="IPR035671">
    <property type="entry name" value="DsbD_gamma"/>
</dbReference>
<dbReference type="Pfam" id="PF11412">
    <property type="entry name" value="DsbD_N"/>
    <property type="match status" value="1"/>
</dbReference>
<dbReference type="GO" id="GO:0017004">
    <property type="term" value="P:cytochrome complex assembly"/>
    <property type="evidence" value="ECO:0007669"/>
    <property type="project" value="UniProtKB-KW"/>
</dbReference>
<feature type="transmembrane region" description="Helical" evidence="7">
    <location>
        <begin position="165"/>
        <end position="185"/>
    </location>
</feature>
<evidence type="ECO:0000256" key="4">
    <source>
        <dbReference type="ARBA" id="ARBA00022748"/>
    </source>
</evidence>
<dbReference type="Pfam" id="PF13098">
    <property type="entry name" value="Thioredoxin_2"/>
    <property type="match status" value="1"/>
</dbReference>
<dbReference type="CDD" id="cd02953">
    <property type="entry name" value="DsbDgamma"/>
    <property type="match status" value="1"/>
</dbReference>
<feature type="transmembrane region" description="Helical" evidence="7">
    <location>
        <begin position="309"/>
        <end position="327"/>
    </location>
</feature>
<dbReference type="Pfam" id="PF02683">
    <property type="entry name" value="DsbD_TM"/>
    <property type="match status" value="1"/>
</dbReference>
<comment type="subcellular location">
    <subcellularLocation>
        <location evidence="1">Cell membrane</location>
        <topology evidence="1">Multi-pass membrane protein</topology>
    </subcellularLocation>
</comment>
<keyword evidence="4" id="KW-0201">Cytochrome c-type biogenesis</keyword>
<dbReference type="InterPro" id="IPR003834">
    <property type="entry name" value="Cyt_c_assmbl_TM_dom"/>
</dbReference>
<keyword evidence="6 7" id="KW-0472">Membrane</keyword>
<keyword evidence="10" id="KW-1185">Reference proteome</keyword>
<dbReference type="Proteomes" id="UP000076962">
    <property type="component" value="Unassembled WGS sequence"/>
</dbReference>
<dbReference type="PANTHER" id="PTHR32234">
    <property type="entry name" value="THIOL:DISULFIDE INTERCHANGE PROTEIN DSBD"/>
    <property type="match status" value="1"/>
</dbReference>
<dbReference type="SUPFAM" id="SSF52833">
    <property type="entry name" value="Thioredoxin-like"/>
    <property type="match status" value="1"/>
</dbReference>
<dbReference type="GO" id="GO:0015035">
    <property type="term" value="F:protein-disulfide reductase activity"/>
    <property type="evidence" value="ECO:0007669"/>
    <property type="project" value="TreeGrafter"/>
</dbReference>
<feature type="transmembrane region" description="Helical" evidence="7">
    <location>
        <begin position="339"/>
        <end position="359"/>
    </location>
</feature>
<sequence length="505" mass="54313">MPPSILEKDPLFGDVHIYKQPLLEITIPIKTEGLQAVTLSVNYQGCATAGLCYPPTTKVVDLQLGKSSVMSEQDQLAHLLANANVLYIIMVFFGLGLLLSLTPCVFPMIPILSSIIVGQGTQVTMARAFIMSLVYVLAMAFTYAIAGVLTGLAGENLQAAFQNPWILASFALVFVVLSLSMFGFYELQIPNALQTKLTHFSNRQQGGTLIGVAIMGILSALIVGPCVAAPLVGALMYIAQTGDAVLGGLALFVMSLGMGIPLIIVGISAGHFLPKAGGWMDSVKAVFGVMLLGVAIWMLERVIPGQVIMLLWATLLIVSAVYMGALDKLSAGVSGWHKLWKGVGLILLVYGVLLMIGAASGNVNPLQPLHNLSVTHTSSAPVSKPAAEFKPIKGVSGLERELAAAQNKRVILDFYADWCISCKEMEHFTFGDARVQEAFADFVLLQADVTPNDDQDKALYKRFGIFGPPAIMFFDKNGQEQGAYRVVGFMSADDFLQHLRMVIQQ</sequence>
<evidence type="ECO:0000259" key="8">
    <source>
        <dbReference type="PROSITE" id="PS51352"/>
    </source>
</evidence>
<comment type="caution">
    <text evidence="9">The sequence shown here is derived from an EMBL/GenBank/DDBJ whole genome shotgun (WGS) entry which is preliminary data.</text>
</comment>
<evidence type="ECO:0000256" key="3">
    <source>
        <dbReference type="ARBA" id="ARBA00022692"/>
    </source>
</evidence>
<gene>
    <name evidence="9" type="ORF">THIOM_005782</name>
</gene>
<dbReference type="NCBIfam" id="NF001419">
    <property type="entry name" value="PRK00293.1"/>
    <property type="match status" value="1"/>
</dbReference>